<protein>
    <submittedName>
        <fullName evidence="2">Uncharacterized protein</fullName>
    </submittedName>
</protein>
<evidence type="ECO:0000313" key="3">
    <source>
        <dbReference type="Proteomes" id="UP000019678"/>
    </source>
</evidence>
<dbReference type="STRING" id="1192034.CAP_8193"/>
<dbReference type="eggNOG" id="ENOG50334HV">
    <property type="taxonomic scope" value="Bacteria"/>
</dbReference>
<evidence type="ECO:0000256" key="1">
    <source>
        <dbReference type="SAM" id="MobiDB-lite"/>
    </source>
</evidence>
<dbReference type="AlphaFoldDB" id="A0A017TFI7"/>
<name>A0A017TFI7_9BACT</name>
<proteinExistence type="predicted"/>
<keyword evidence="3" id="KW-1185">Reference proteome</keyword>
<dbReference type="RefSeq" id="WP_044237232.1">
    <property type="nucleotide sequence ID" value="NZ_ASRX01000008.1"/>
</dbReference>
<accession>A0A017TFI7</accession>
<dbReference type="Proteomes" id="UP000019678">
    <property type="component" value="Unassembled WGS sequence"/>
</dbReference>
<dbReference type="EMBL" id="ASRX01000008">
    <property type="protein sequence ID" value="EYF07692.1"/>
    <property type="molecule type" value="Genomic_DNA"/>
</dbReference>
<reference evidence="2 3" key="1">
    <citation type="submission" date="2013-05" db="EMBL/GenBank/DDBJ databases">
        <title>Genome assembly of Chondromyces apiculatus DSM 436.</title>
        <authorList>
            <person name="Sharma G."/>
            <person name="Khatri I."/>
            <person name="Kaur C."/>
            <person name="Mayilraj S."/>
            <person name="Subramanian S."/>
        </authorList>
    </citation>
    <scope>NUCLEOTIDE SEQUENCE [LARGE SCALE GENOMIC DNA]</scope>
    <source>
        <strain evidence="2 3">DSM 436</strain>
    </source>
</reference>
<feature type="region of interest" description="Disordered" evidence="1">
    <location>
        <begin position="1"/>
        <end position="38"/>
    </location>
</feature>
<dbReference type="OrthoDB" id="5509072at2"/>
<gene>
    <name evidence="2" type="ORF">CAP_8193</name>
</gene>
<organism evidence="2 3">
    <name type="scientific">Chondromyces apiculatus DSM 436</name>
    <dbReference type="NCBI Taxonomy" id="1192034"/>
    <lineage>
        <taxon>Bacteria</taxon>
        <taxon>Pseudomonadati</taxon>
        <taxon>Myxococcota</taxon>
        <taxon>Polyangia</taxon>
        <taxon>Polyangiales</taxon>
        <taxon>Polyangiaceae</taxon>
        <taxon>Chondromyces</taxon>
    </lineage>
</organism>
<evidence type="ECO:0000313" key="2">
    <source>
        <dbReference type="EMBL" id="EYF07692.1"/>
    </source>
</evidence>
<sequence>MTKPQAETPHKHPAEYEQDLNPDAMKGQNIGADSPADDTVSAYDLKGTHVALPEFTSDELRELRVIMPGRRLERSATYIDLNDRERGEFSGDSHMMTQVGDLIVAKKHTNYELWNRLRGLQGAKRTGTEG</sequence>
<comment type="caution">
    <text evidence="2">The sequence shown here is derived from an EMBL/GenBank/DDBJ whole genome shotgun (WGS) entry which is preliminary data.</text>
</comment>